<feature type="domain" description="ABC transporter" evidence="5">
    <location>
        <begin position="553"/>
        <end position="768"/>
    </location>
</feature>
<dbReference type="OrthoDB" id="2110130at2759"/>
<dbReference type="SUPFAM" id="SSF52540">
    <property type="entry name" value="P-loop containing nucleoside triphosphate hydrolases"/>
    <property type="match status" value="2"/>
</dbReference>
<dbReference type="GO" id="GO:0005524">
    <property type="term" value="F:ATP binding"/>
    <property type="evidence" value="ECO:0007669"/>
    <property type="project" value="UniProtKB-KW"/>
</dbReference>
<dbReference type="PANTHER" id="PTHR19211">
    <property type="entry name" value="ATP-BINDING TRANSPORT PROTEIN-RELATED"/>
    <property type="match status" value="1"/>
</dbReference>
<dbReference type="InterPro" id="IPR003593">
    <property type="entry name" value="AAA+_ATPase"/>
</dbReference>
<feature type="region of interest" description="Disordered" evidence="4">
    <location>
        <begin position="776"/>
        <end position="812"/>
    </location>
</feature>
<evidence type="ECO:0000313" key="7">
    <source>
        <dbReference type="Proteomes" id="UP000037460"/>
    </source>
</evidence>
<proteinExistence type="predicted"/>
<keyword evidence="7" id="KW-1185">Reference proteome</keyword>
<feature type="domain" description="ABC transporter" evidence="5">
    <location>
        <begin position="214"/>
        <end position="478"/>
    </location>
</feature>
<protein>
    <submittedName>
        <fullName evidence="6">ABC transporter f family member 3-like protein</fullName>
    </submittedName>
</protein>
<dbReference type="InterPro" id="IPR050611">
    <property type="entry name" value="ABCF"/>
</dbReference>
<dbReference type="InterPro" id="IPR003439">
    <property type="entry name" value="ABC_transporter-like_ATP-bd"/>
</dbReference>
<dbReference type="SMART" id="SM00382">
    <property type="entry name" value="AAA"/>
    <property type="match status" value="2"/>
</dbReference>
<name>A0A0M0J5F7_9EUKA</name>
<evidence type="ECO:0000256" key="4">
    <source>
        <dbReference type="SAM" id="MobiDB-lite"/>
    </source>
</evidence>
<evidence type="ECO:0000256" key="2">
    <source>
        <dbReference type="ARBA" id="ARBA00022741"/>
    </source>
</evidence>
<evidence type="ECO:0000313" key="6">
    <source>
        <dbReference type="EMBL" id="KOO21547.1"/>
    </source>
</evidence>
<dbReference type="PROSITE" id="PS50893">
    <property type="entry name" value="ABC_TRANSPORTER_2"/>
    <property type="match status" value="2"/>
</dbReference>
<evidence type="ECO:0000259" key="5">
    <source>
        <dbReference type="PROSITE" id="PS50893"/>
    </source>
</evidence>
<dbReference type="PANTHER" id="PTHR19211:SF117">
    <property type="entry name" value="ATP-BINDING CASSETTE SUB-FAMILY F MEMBER 3"/>
    <property type="match status" value="1"/>
</dbReference>
<dbReference type="InterPro" id="IPR017871">
    <property type="entry name" value="ABC_transporter-like_CS"/>
</dbReference>
<dbReference type="Pfam" id="PF00005">
    <property type="entry name" value="ABC_tran"/>
    <property type="match status" value="2"/>
</dbReference>
<dbReference type="Pfam" id="PF12848">
    <property type="entry name" value="ABC_tran_Xtn"/>
    <property type="match status" value="1"/>
</dbReference>
<keyword evidence="3" id="KW-0067">ATP-binding</keyword>
<dbReference type="FunFam" id="3.40.50.300:FF:000104">
    <property type="entry name" value="ATP-binding cassette sub-family F member 3"/>
    <property type="match status" value="1"/>
</dbReference>
<dbReference type="PROSITE" id="PS00211">
    <property type="entry name" value="ABC_TRANSPORTER_1"/>
    <property type="match status" value="2"/>
</dbReference>
<evidence type="ECO:0000256" key="3">
    <source>
        <dbReference type="ARBA" id="ARBA00022840"/>
    </source>
</evidence>
<dbReference type="GO" id="GO:0016887">
    <property type="term" value="F:ATP hydrolysis activity"/>
    <property type="evidence" value="ECO:0007669"/>
    <property type="project" value="InterPro"/>
</dbReference>
<organism evidence="6 7">
    <name type="scientific">Chrysochromulina tobinii</name>
    <dbReference type="NCBI Taxonomy" id="1460289"/>
    <lineage>
        <taxon>Eukaryota</taxon>
        <taxon>Haptista</taxon>
        <taxon>Haptophyta</taxon>
        <taxon>Prymnesiophyceae</taxon>
        <taxon>Prymnesiales</taxon>
        <taxon>Chrysochromulinaceae</taxon>
        <taxon>Chrysochromulina</taxon>
    </lineage>
</organism>
<dbReference type="InterPro" id="IPR032781">
    <property type="entry name" value="ABC_tran_Xtn"/>
</dbReference>
<gene>
    <name evidence="6" type="ORF">Ctob_000462</name>
</gene>
<keyword evidence="2" id="KW-0547">Nucleotide-binding</keyword>
<sequence length="812" mass="88196">MPHACTASVALDAVLGAERVAKLAEAGVDEYITGMLDDGAGEDEADLSATLGPLLLDTGVAEDEAAAGTLSLAILRKLRGAIEGAPAAAPVEEPQLRKLAGHGVSMFELVAADEAKAIAEAKAEIGEVRVNLNTTISHGGPVNTLIEEDCSEEAMARRFKQARRGEKQLKREARREKVRAMARDEFMRELTREPVVLHWRGGGGGGGTGSACDILLKGISMDLGGMMLLDDVDLTLVHGRKYGLIGRNGVGKTTFLKFLSAHQFEGIPERLQVLHIEQEVPSSQLSVLETVLATDLERIALLAEAKELEEEAASEGASEAASEASKTDEDLADEAERLARLKEVLERLDEIDSATAPSRAGAILSGLGFDAAMQARSVASFSGGWRMRVALARALFIAPDVLLLDEPTNHLDLHAVLWLETYLQGWSKTLVVVSHARSFLNAVVTDILHFAGDKKITRWKGDYDTFETTRSERLRQNERMRDAQASRMRDAQDKTRAHMESFIQRFRASANRAAMVQSRIKALGRMESLAEILEDPTLRFSFPDPEPLSPPVLQLANVGFHYEGQAPLFSKVHLGLDMSSRVALVGPNGVGKSTLLKIITGELEPTVGSVTRHGRLRMGRFTQHHVDQLDLSLTALEAFQKAFPEAKPLEIRAHLGGMGLGGNTALQRMSTLSGGQKSRVAFAQIMWQRPHLLLLDEPTNHLDLDAVEALIHALVECSCGLLVISHDAHLVSSICEELWVAEPGTVAIFKGEFELYRKQQLKLARKMGLLHMGKAVAGARDEPDEDDEAVPTPPPPKPAAKIEIRPAGKPKS</sequence>
<comment type="caution">
    <text evidence="6">The sequence shown here is derived from an EMBL/GenBank/DDBJ whole genome shotgun (WGS) entry which is preliminary data.</text>
</comment>
<dbReference type="CDD" id="cd03221">
    <property type="entry name" value="ABCF_EF-3"/>
    <property type="match status" value="2"/>
</dbReference>
<keyword evidence="1" id="KW-0677">Repeat</keyword>
<dbReference type="EMBL" id="JWZX01003352">
    <property type="protein sequence ID" value="KOO21547.1"/>
    <property type="molecule type" value="Genomic_DNA"/>
</dbReference>
<dbReference type="Gene3D" id="3.40.50.300">
    <property type="entry name" value="P-loop containing nucleotide triphosphate hydrolases"/>
    <property type="match status" value="2"/>
</dbReference>
<dbReference type="Proteomes" id="UP000037460">
    <property type="component" value="Unassembled WGS sequence"/>
</dbReference>
<dbReference type="FunFam" id="3.40.50.300:FF:000011">
    <property type="entry name" value="Putative ABC transporter ATP-binding component"/>
    <property type="match status" value="1"/>
</dbReference>
<evidence type="ECO:0000256" key="1">
    <source>
        <dbReference type="ARBA" id="ARBA00022737"/>
    </source>
</evidence>
<reference evidence="7" key="1">
    <citation type="journal article" date="2015" name="PLoS Genet.">
        <title>Genome Sequence and Transcriptome Analyses of Chrysochromulina tobin: Metabolic Tools for Enhanced Algal Fitness in the Prominent Order Prymnesiales (Haptophyceae).</title>
        <authorList>
            <person name="Hovde B.T."/>
            <person name="Deodato C.R."/>
            <person name="Hunsperger H.M."/>
            <person name="Ryken S.A."/>
            <person name="Yost W."/>
            <person name="Jha R.K."/>
            <person name="Patterson J."/>
            <person name="Monnat R.J. Jr."/>
            <person name="Barlow S.B."/>
            <person name="Starkenburg S.R."/>
            <person name="Cattolico R.A."/>
        </authorList>
    </citation>
    <scope>NUCLEOTIDE SEQUENCE</scope>
    <source>
        <strain evidence="7">CCMP291</strain>
    </source>
</reference>
<dbReference type="AlphaFoldDB" id="A0A0M0J5F7"/>
<accession>A0A0M0J5F7</accession>
<dbReference type="InterPro" id="IPR027417">
    <property type="entry name" value="P-loop_NTPase"/>
</dbReference>